<dbReference type="Proteomes" id="UP000318704">
    <property type="component" value="Chromosome"/>
</dbReference>
<dbReference type="RefSeq" id="WP_232102701.1">
    <property type="nucleotide sequence ID" value="NZ_CP037920.1"/>
</dbReference>
<gene>
    <name evidence="2" type="ORF">V144x_06830</name>
</gene>
<accession>A0A517VQG3</accession>
<evidence type="ECO:0000313" key="3">
    <source>
        <dbReference type="Proteomes" id="UP000318704"/>
    </source>
</evidence>
<feature type="domain" description="Magnesium chelatase ChlI-like catalytic" evidence="1">
    <location>
        <begin position="37"/>
        <end position="62"/>
    </location>
</feature>
<dbReference type="InterPro" id="IPR000523">
    <property type="entry name" value="Mg_chelatse_chII-like_cat_dom"/>
</dbReference>
<protein>
    <recommendedName>
        <fullName evidence="1">Magnesium chelatase ChlI-like catalytic domain-containing protein</fullName>
    </recommendedName>
</protein>
<dbReference type="KEGG" id="gaw:V144x_06830"/>
<proteinExistence type="predicted"/>
<reference evidence="2 3" key="1">
    <citation type="submission" date="2019-03" db="EMBL/GenBank/DDBJ databases">
        <title>Deep-cultivation of Planctomycetes and their phenomic and genomic characterization uncovers novel biology.</title>
        <authorList>
            <person name="Wiegand S."/>
            <person name="Jogler M."/>
            <person name="Boedeker C."/>
            <person name="Pinto D."/>
            <person name="Vollmers J."/>
            <person name="Rivas-Marin E."/>
            <person name="Kohn T."/>
            <person name="Peeters S.H."/>
            <person name="Heuer A."/>
            <person name="Rast P."/>
            <person name="Oberbeckmann S."/>
            <person name="Bunk B."/>
            <person name="Jeske O."/>
            <person name="Meyerdierks A."/>
            <person name="Storesund J.E."/>
            <person name="Kallscheuer N."/>
            <person name="Luecker S."/>
            <person name="Lage O.M."/>
            <person name="Pohl T."/>
            <person name="Merkel B.J."/>
            <person name="Hornburger P."/>
            <person name="Mueller R.-W."/>
            <person name="Bruemmer F."/>
            <person name="Labrenz M."/>
            <person name="Spormann A.M."/>
            <person name="Op den Camp H."/>
            <person name="Overmann J."/>
            <person name="Amann R."/>
            <person name="Jetten M.S.M."/>
            <person name="Mascher T."/>
            <person name="Medema M.H."/>
            <person name="Devos D.P."/>
            <person name="Kaster A.-K."/>
            <person name="Ovreas L."/>
            <person name="Rohde M."/>
            <person name="Galperin M.Y."/>
            <person name="Jogler C."/>
        </authorList>
    </citation>
    <scope>NUCLEOTIDE SEQUENCE [LARGE SCALE GENOMIC DNA]</scope>
    <source>
        <strain evidence="2 3">V144</strain>
    </source>
</reference>
<evidence type="ECO:0000313" key="2">
    <source>
        <dbReference type="EMBL" id="QDT95242.1"/>
    </source>
</evidence>
<name>A0A517VQG3_9PLAN</name>
<evidence type="ECO:0000259" key="1">
    <source>
        <dbReference type="Pfam" id="PF01078"/>
    </source>
</evidence>
<dbReference type="AlphaFoldDB" id="A0A517VQG3"/>
<organism evidence="2 3">
    <name type="scientific">Gimesia aquarii</name>
    <dbReference type="NCBI Taxonomy" id="2527964"/>
    <lineage>
        <taxon>Bacteria</taxon>
        <taxon>Pseudomonadati</taxon>
        <taxon>Planctomycetota</taxon>
        <taxon>Planctomycetia</taxon>
        <taxon>Planctomycetales</taxon>
        <taxon>Planctomycetaceae</taxon>
        <taxon>Gimesia</taxon>
    </lineage>
</organism>
<sequence length="63" mass="7221">MCPRKKFIGFYTGNLPIEAVEFCWTNALEEHGQYDIDYSDVKGQEYSKRAITVAVAGMHHLLK</sequence>
<dbReference type="GO" id="GO:0005524">
    <property type="term" value="F:ATP binding"/>
    <property type="evidence" value="ECO:0007669"/>
    <property type="project" value="InterPro"/>
</dbReference>
<dbReference type="EMBL" id="CP037920">
    <property type="protein sequence ID" value="QDT95242.1"/>
    <property type="molecule type" value="Genomic_DNA"/>
</dbReference>
<dbReference type="Pfam" id="PF01078">
    <property type="entry name" value="Mg_chelatase"/>
    <property type="match status" value="1"/>
</dbReference>